<evidence type="ECO:0000313" key="2">
    <source>
        <dbReference type="EMBL" id="MDD2114262.1"/>
    </source>
</evidence>
<gene>
    <name evidence="1" type="ORF">NP533_10985</name>
    <name evidence="2" type="ORF">NP554_21000</name>
</gene>
<name>A0A9X4CZG1_9PSED</name>
<dbReference type="Proteomes" id="UP001150728">
    <property type="component" value="Unassembled WGS sequence"/>
</dbReference>
<proteinExistence type="predicted"/>
<protein>
    <recommendedName>
        <fullName evidence="4">DUF1963 domain-containing protein</fullName>
    </recommendedName>
</protein>
<dbReference type="AlphaFoldDB" id="A0A9X4CZG1"/>
<evidence type="ECO:0008006" key="4">
    <source>
        <dbReference type="Google" id="ProtNLM"/>
    </source>
</evidence>
<accession>A0A9X4CZG1</accession>
<reference evidence="1" key="1">
    <citation type="submission" date="2022-07" db="EMBL/GenBank/DDBJ databases">
        <title>Multi-strain Analysis of Pseudomonas putida Reveals Metabolic and Genetic Diversity.</title>
        <authorList>
            <person name="Monk J.M."/>
        </authorList>
    </citation>
    <scope>NUCLEOTIDE SEQUENCE</scope>
    <source>
        <strain evidence="1">17514</strain>
        <strain evidence="2">17633</strain>
    </source>
</reference>
<dbReference type="Proteomes" id="UP001150678">
    <property type="component" value="Unassembled WGS sequence"/>
</dbReference>
<dbReference type="EMBL" id="JANIAN010000011">
    <property type="protein sequence ID" value="MDD2106729.1"/>
    <property type="molecule type" value="Genomic_DNA"/>
</dbReference>
<organism evidence="1 3">
    <name type="scientific">Pseudomonas asiatica</name>
    <dbReference type="NCBI Taxonomy" id="2219225"/>
    <lineage>
        <taxon>Bacteria</taxon>
        <taxon>Pseudomonadati</taxon>
        <taxon>Pseudomonadota</taxon>
        <taxon>Gammaproteobacteria</taxon>
        <taxon>Pseudomonadales</taxon>
        <taxon>Pseudomonadaceae</taxon>
        <taxon>Pseudomonas</taxon>
    </lineage>
</organism>
<dbReference type="RefSeq" id="WP_137163758.1">
    <property type="nucleotide sequence ID" value="NZ_CP128558.1"/>
</dbReference>
<evidence type="ECO:0000313" key="3">
    <source>
        <dbReference type="Proteomes" id="UP001150678"/>
    </source>
</evidence>
<dbReference type="EMBL" id="JANIAM010000019">
    <property type="protein sequence ID" value="MDD2114262.1"/>
    <property type="molecule type" value="Genomic_DNA"/>
</dbReference>
<comment type="caution">
    <text evidence="1">The sequence shown here is derived from an EMBL/GenBank/DDBJ whole genome shotgun (WGS) entry which is preliminary data.</text>
</comment>
<evidence type="ECO:0000313" key="1">
    <source>
        <dbReference type="EMBL" id="MDD2106729.1"/>
    </source>
</evidence>
<sequence length="196" mass="22026">MFNEIIFSKTAPLEGQAYVGPKVWLPSDIKWPTTQEGKPLSHLMAIPTSWFSKKTSLKNHCISIFIPYTKNSSTHYRDLSTRNTNQSAVVIGYFKSPTPIDQAHQISDSGSAFISANLNTDNEENLASKVDGIDAWLQREIIIDSHCRRASIYGADLDICLPHDKGILSDGMGYLFLHDDFESRKITEVGKFFLQL</sequence>